<keyword evidence="2" id="KW-0732">Signal</keyword>
<comment type="caution">
    <text evidence="3">The sequence shown here is derived from an EMBL/GenBank/DDBJ whole genome shotgun (WGS) entry which is preliminary data.</text>
</comment>
<feature type="region of interest" description="Disordered" evidence="1">
    <location>
        <begin position="47"/>
        <end position="81"/>
    </location>
</feature>
<evidence type="ECO:0000256" key="2">
    <source>
        <dbReference type="SAM" id="SignalP"/>
    </source>
</evidence>
<feature type="compositionally biased region" description="Basic and acidic residues" evidence="1">
    <location>
        <begin position="234"/>
        <end position="251"/>
    </location>
</feature>
<feature type="compositionally biased region" description="Pro residues" evidence="1">
    <location>
        <begin position="224"/>
        <end position="233"/>
    </location>
</feature>
<proteinExistence type="predicted"/>
<organism evidence="3 4">
    <name type="scientific">Caerostris darwini</name>
    <dbReference type="NCBI Taxonomy" id="1538125"/>
    <lineage>
        <taxon>Eukaryota</taxon>
        <taxon>Metazoa</taxon>
        <taxon>Ecdysozoa</taxon>
        <taxon>Arthropoda</taxon>
        <taxon>Chelicerata</taxon>
        <taxon>Arachnida</taxon>
        <taxon>Araneae</taxon>
        <taxon>Araneomorphae</taxon>
        <taxon>Entelegynae</taxon>
        <taxon>Araneoidea</taxon>
        <taxon>Araneidae</taxon>
        <taxon>Caerostris</taxon>
    </lineage>
</organism>
<gene>
    <name evidence="3" type="primary">AVEN_21015_2</name>
    <name evidence="3" type="ORF">CDAR_287981</name>
</gene>
<feature type="region of interest" description="Disordered" evidence="1">
    <location>
        <begin position="166"/>
        <end position="267"/>
    </location>
</feature>
<evidence type="ECO:0000313" key="3">
    <source>
        <dbReference type="EMBL" id="GIX93327.1"/>
    </source>
</evidence>
<evidence type="ECO:0000256" key="1">
    <source>
        <dbReference type="SAM" id="MobiDB-lite"/>
    </source>
</evidence>
<feature type="chain" id="PRO_5043864941" evidence="2">
    <location>
        <begin position="21"/>
        <end position="403"/>
    </location>
</feature>
<feature type="signal peptide" evidence="2">
    <location>
        <begin position="1"/>
        <end position="20"/>
    </location>
</feature>
<accession>A0AAV4PE14</accession>
<sequence length="403" mass="45727">MIRSIFFLTVLALLSPTILLTPVSDGEEADQEVSQEVKELQNLRNEYAKPPNSTHDPEEPLPTPLPSHEEPEANSRSAIFRHRGITQAKKDKYWNENEGYAKYAGIQYSPQDLAAYVFNTGDEEGVAVAVEELVREGLMGRTDAINYLQDVKQILMYLRDQYEKQKEEMKSRTSPELQMTQRFPVKKAKHSLSEDNGKTESKDSEESSSKPTIDRRPVRLVLPPTGPPKLPPHPTERPRVLPKKEDRKKIVPSEPVKVAETVSDQYQDDVLKDEDNKRRVPPKNSNTFTMEVIYKLAKDMFSQSILRDDPTAEETLSGLVEFLETEVGNKRISPGMKEKILEIVSAALVDSLREYQRFLHENQAPIFDDSGLYRHLSDSSGPTVSKIPMSEVYRKITAQGKSS</sequence>
<evidence type="ECO:0000313" key="4">
    <source>
        <dbReference type="Proteomes" id="UP001054837"/>
    </source>
</evidence>
<dbReference type="EMBL" id="BPLQ01002488">
    <property type="protein sequence ID" value="GIX93327.1"/>
    <property type="molecule type" value="Genomic_DNA"/>
</dbReference>
<name>A0AAV4PE14_9ARAC</name>
<dbReference type="AlphaFoldDB" id="A0AAV4PE14"/>
<keyword evidence="4" id="KW-1185">Reference proteome</keyword>
<protein>
    <submittedName>
        <fullName evidence="3">Uncharacterized protein</fullName>
    </submittedName>
</protein>
<reference evidence="3 4" key="1">
    <citation type="submission" date="2021-06" db="EMBL/GenBank/DDBJ databases">
        <title>Caerostris darwini draft genome.</title>
        <authorList>
            <person name="Kono N."/>
            <person name="Arakawa K."/>
        </authorList>
    </citation>
    <scope>NUCLEOTIDE SEQUENCE [LARGE SCALE GENOMIC DNA]</scope>
</reference>
<dbReference type="Proteomes" id="UP001054837">
    <property type="component" value="Unassembled WGS sequence"/>
</dbReference>
<feature type="compositionally biased region" description="Basic and acidic residues" evidence="1">
    <location>
        <begin position="191"/>
        <end position="217"/>
    </location>
</feature>